<evidence type="ECO:0000256" key="6">
    <source>
        <dbReference type="SAM" id="Phobius"/>
    </source>
</evidence>
<dbReference type="PANTHER" id="PTHR28304">
    <property type="entry name" value="PEROXISOMAL MEMBRANE PROTEIN PEX29"/>
    <property type="match status" value="1"/>
</dbReference>
<organism evidence="8 9">
    <name type="scientific">Cryoendolithus antarcticus</name>
    <dbReference type="NCBI Taxonomy" id="1507870"/>
    <lineage>
        <taxon>Eukaryota</taxon>
        <taxon>Fungi</taxon>
        <taxon>Dikarya</taxon>
        <taxon>Ascomycota</taxon>
        <taxon>Pezizomycotina</taxon>
        <taxon>Dothideomycetes</taxon>
        <taxon>Dothideomycetidae</taxon>
        <taxon>Cladosporiales</taxon>
        <taxon>Cladosporiaceae</taxon>
        <taxon>Cryoendolithus</taxon>
    </lineage>
</organism>
<evidence type="ECO:0000259" key="7">
    <source>
        <dbReference type="Pfam" id="PF06398"/>
    </source>
</evidence>
<evidence type="ECO:0000256" key="1">
    <source>
        <dbReference type="ARBA" id="ARBA00004141"/>
    </source>
</evidence>
<comment type="subcellular location">
    <subcellularLocation>
        <location evidence="1">Membrane</location>
        <topology evidence="1">Multi-pass membrane protein</topology>
    </subcellularLocation>
</comment>
<keyword evidence="4 6" id="KW-0472">Membrane</keyword>
<comment type="caution">
    <text evidence="8">The sequence shown here is derived from an EMBL/GenBank/DDBJ whole genome shotgun (WGS) entry which is preliminary data.</text>
</comment>
<protein>
    <recommendedName>
        <fullName evidence="7">TECPR1-like DysF domain-containing protein</fullName>
    </recommendedName>
</protein>
<dbReference type="Proteomes" id="UP000192596">
    <property type="component" value="Unassembled WGS sequence"/>
</dbReference>
<feature type="region of interest" description="Disordered" evidence="5">
    <location>
        <begin position="1"/>
        <end position="45"/>
    </location>
</feature>
<dbReference type="InParanoid" id="A0A1V8TEX5"/>
<feature type="region of interest" description="Disordered" evidence="5">
    <location>
        <begin position="428"/>
        <end position="459"/>
    </location>
</feature>
<dbReference type="EMBL" id="NAJO01000009">
    <property type="protein sequence ID" value="OQO09930.1"/>
    <property type="molecule type" value="Genomic_DNA"/>
</dbReference>
<feature type="domain" description="TECPR1-like DysF" evidence="7">
    <location>
        <begin position="108"/>
        <end position="468"/>
    </location>
</feature>
<evidence type="ECO:0000256" key="4">
    <source>
        <dbReference type="ARBA" id="ARBA00023136"/>
    </source>
</evidence>
<keyword evidence="2 6" id="KW-0812">Transmembrane</keyword>
<feature type="transmembrane region" description="Helical" evidence="6">
    <location>
        <begin position="161"/>
        <end position="181"/>
    </location>
</feature>
<accession>A0A1V8TEX5</accession>
<feature type="transmembrane region" description="Helical" evidence="6">
    <location>
        <begin position="253"/>
        <end position="271"/>
    </location>
</feature>
<evidence type="ECO:0000313" key="8">
    <source>
        <dbReference type="EMBL" id="OQO09930.1"/>
    </source>
</evidence>
<feature type="compositionally biased region" description="Basic and acidic residues" evidence="5">
    <location>
        <begin position="472"/>
        <end position="482"/>
    </location>
</feature>
<dbReference type="GO" id="GO:0007031">
    <property type="term" value="P:peroxisome organization"/>
    <property type="evidence" value="ECO:0007669"/>
    <property type="project" value="UniProtKB-ARBA"/>
</dbReference>
<sequence length="506" mass="56683">MDRDEDDDGGIIANRDDAIPVLRIPSRTTDLEQAASDSSQDKREGLRDRIKNKLNDAAAPSIQDRLFTSLMAQIIPPEELSENEGDASQATPGKKDRRSRTYVDRPNFSVGMMSGNFRRFNSRVGIIFVFQNRLIHLFTWRHPPATLSFLAVYTLICLDPYLLPVIPIALVLFFVMLPSFLARHPAPNSPQTQFGPPLAPASRVRPAPELSKDFFRNLRDLQNSMEDFSRLHDAANEYVTPFTNFSDEATSSALFLALFVIAILAFIASNLMPWRLISLAAGWLSIGALHPTIQSLFLSPESVDQAHHYASGTQSWLTSFITAEILLDAPAEVRDVEIFELQKHHPSSGTWEPWLFCPTPFEPLSPQRLGGGKAKGTQFFEDVAAPIGWRWKGKKWGLDLGSREWVEERMVTGVEVETEGERWVYDLPGAEDGAEGSGKKKREVPKSGWEEGSGEAKRGLWRRRRWVRSVERVGRKPKEQKPKISVLSTLDPGMLNPGAVEPVAIT</sequence>
<evidence type="ECO:0000256" key="3">
    <source>
        <dbReference type="ARBA" id="ARBA00022989"/>
    </source>
</evidence>
<dbReference type="OrthoDB" id="545683at2759"/>
<feature type="region of interest" description="Disordered" evidence="5">
    <location>
        <begin position="472"/>
        <end position="506"/>
    </location>
</feature>
<dbReference type="InterPro" id="IPR052816">
    <property type="entry name" value="Peroxisomal_Membrane_PEX28-32"/>
</dbReference>
<name>A0A1V8TEX5_9PEZI</name>
<keyword evidence="3 6" id="KW-1133">Transmembrane helix</keyword>
<dbReference type="InterPro" id="IPR010482">
    <property type="entry name" value="TECPR1-like_DysF"/>
</dbReference>
<evidence type="ECO:0000256" key="5">
    <source>
        <dbReference type="SAM" id="MobiDB-lite"/>
    </source>
</evidence>
<reference evidence="9" key="1">
    <citation type="submission" date="2017-03" db="EMBL/GenBank/DDBJ databases">
        <title>Genomes of endolithic fungi from Antarctica.</title>
        <authorList>
            <person name="Coleine C."/>
            <person name="Masonjones S."/>
            <person name="Stajich J.E."/>
        </authorList>
    </citation>
    <scope>NUCLEOTIDE SEQUENCE [LARGE SCALE GENOMIC DNA]</scope>
    <source>
        <strain evidence="9">CCFEE 5527</strain>
    </source>
</reference>
<dbReference type="Pfam" id="PF06398">
    <property type="entry name" value="Pex24p"/>
    <property type="match status" value="1"/>
</dbReference>
<feature type="region of interest" description="Disordered" evidence="5">
    <location>
        <begin position="78"/>
        <end position="102"/>
    </location>
</feature>
<dbReference type="AlphaFoldDB" id="A0A1V8TEX5"/>
<dbReference type="PANTHER" id="PTHR28304:SF2">
    <property type="entry name" value="PEROXISOMAL MEMBRANE PROTEIN PEX29"/>
    <property type="match status" value="1"/>
</dbReference>
<feature type="transmembrane region" description="Helical" evidence="6">
    <location>
        <begin position="120"/>
        <end position="141"/>
    </location>
</feature>
<dbReference type="GO" id="GO:0005778">
    <property type="term" value="C:peroxisomal membrane"/>
    <property type="evidence" value="ECO:0007669"/>
    <property type="project" value="TreeGrafter"/>
</dbReference>
<gene>
    <name evidence="8" type="ORF">B0A48_04285</name>
</gene>
<evidence type="ECO:0000313" key="9">
    <source>
        <dbReference type="Proteomes" id="UP000192596"/>
    </source>
</evidence>
<evidence type="ECO:0000256" key="2">
    <source>
        <dbReference type="ARBA" id="ARBA00022692"/>
    </source>
</evidence>
<dbReference type="STRING" id="1507870.A0A1V8TEX5"/>
<keyword evidence="9" id="KW-1185">Reference proteome</keyword>
<feature type="compositionally biased region" description="Basic and acidic residues" evidence="5">
    <location>
        <begin position="444"/>
        <end position="458"/>
    </location>
</feature>
<dbReference type="FunCoup" id="A0A1V8TEX5">
    <property type="interactions" value="104"/>
</dbReference>
<proteinExistence type="predicted"/>